<evidence type="ECO:0000259" key="8">
    <source>
        <dbReference type="PROSITE" id="PS50157"/>
    </source>
</evidence>
<proteinExistence type="predicted"/>
<dbReference type="GO" id="GO:0008270">
    <property type="term" value="F:zinc ion binding"/>
    <property type="evidence" value="ECO:0007669"/>
    <property type="project" value="UniProtKB-KW"/>
</dbReference>
<accession>A0A9J6FD90</accession>
<dbReference type="AlphaFoldDB" id="A0A9J6FD90"/>
<dbReference type="Pfam" id="PF00096">
    <property type="entry name" value="zf-C2H2"/>
    <property type="match status" value="2"/>
</dbReference>
<dbReference type="VEuPathDB" id="VectorBase:HLOH_064582"/>
<reference evidence="9 10" key="1">
    <citation type="journal article" date="2020" name="Cell">
        <title>Large-Scale Comparative Analyses of Tick Genomes Elucidate Their Genetic Diversity and Vector Capacities.</title>
        <authorList>
            <consortium name="Tick Genome and Microbiome Consortium (TIGMIC)"/>
            <person name="Jia N."/>
            <person name="Wang J."/>
            <person name="Shi W."/>
            <person name="Du L."/>
            <person name="Sun Y."/>
            <person name="Zhan W."/>
            <person name="Jiang J.F."/>
            <person name="Wang Q."/>
            <person name="Zhang B."/>
            <person name="Ji P."/>
            <person name="Bell-Sakyi L."/>
            <person name="Cui X.M."/>
            <person name="Yuan T.T."/>
            <person name="Jiang B.G."/>
            <person name="Yang W.F."/>
            <person name="Lam T.T."/>
            <person name="Chang Q.C."/>
            <person name="Ding S.J."/>
            <person name="Wang X.J."/>
            <person name="Zhu J.G."/>
            <person name="Ruan X.D."/>
            <person name="Zhao L."/>
            <person name="Wei J.T."/>
            <person name="Ye R.Z."/>
            <person name="Que T.C."/>
            <person name="Du C.H."/>
            <person name="Zhou Y.H."/>
            <person name="Cheng J.X."/>
            <person name="Dai P.F."/>
            <person name="Guo W.B."/>
            <person name="Han X.H."/>
            <person name="Huang E.J."/>
            <person name="Li L.F."/>
            <person name="Wei W."/>
            <person name="Gao Y.C."/>
            <person name="Liu J.Z."/>
            <person name="Shao H.Z."/>
            <person name="Wang X."/>
            <person name="Wang C.C."/>
            <person name="Yang T.C."/>
            <person name="Huo Q.B."/>
            <person name="Li W."/>
            <person name="Chen H.Y."/>
            <person name="Chen S.E."/>
            <person name="Zhou L.G."/>
            <person name="Ni X.B."/>
            <person name="Tian J.H."/>
            <person name="Sheng Y."/>
            <person name="Liu T."/>
            <person name="Pan Y.S."/>
            <person name="Xia L.Y."/>
            <person name="Li J."/>
            <person name="Zhao F."/>
            <person name="Cao W.C."/>
        </authorList>
    </citation>
    <scope>NUCLEOTIDE SEQUENCE [LARGE SCALE GENOMIC DNA]</scope>
    <source>
        <strain evidence="9">HaeL-2018</strain>
    </source>
</reference>
<evidence type="ECO:0000256" key="5">
    <source>
        <dbReference type="ARBA" id="ARBA00022833"/>
    </source>
</evidence>
<keyword evidence="4 7" id="KW-0863">Zinc-finger</keyword>
<dbReference type="SUPFAM" id="SSF57667">
    <property type="entry name" value="beta-beta-alpha zinc fingers"/>
    <property type="match status" value="3"/>
</dbReference>
<evidence type="ECO:0000313" key="9">
    <source>
        <dbReference type="EMBL" id="KAH9360853.1"/>
    </source>
</evidence>
<gene>
    <name evidence="9" type="ORF">HPB48_009353</name>
</gene>
<dbReference type="Gene3D" id="3.30.160.60">
    <property type="entry name" value="Classic Zinc Finger"/>
    <property type="match status" value="3"/>
</dbReference>
<keyword evidence="10" id="KW-1185">Reference proteome</keyword>
<evidence type="ECO:0000256" key="7">
    <source>
        <dbReference type="PROSITE-ProRule" id="PRU00042"/>
    </source>
</evidence>
<feature type="domain" description="C2H2-type" evidence="8">
    <location>
        <begin position="172"/>
        <end position="201"/>
    </location>
</feature>
<evidence type="ECO:0000313" key="10">
    <source>
        <dbReference type="Proteomes" id="UP000821853"/>
    </source>
</evidence>
<dbReference type="GO" id="GO:0000981">
    <property type="term" value="F:DNA-binding transcription factor activity, RNA polymerase II-specific"/>
    <property type="evidence" value="ECO:0007669"/>
    <property type="project" value="TreeGrafter"/>
</dbReference>
<keyword evidence="5" id="KW-0862">Zinc</keyword>
<dbReference type="InterPro" id="IPR036236">
    <property type="entry name" value="Znf_C2H2_sf"/>
</dbReference>
<comment type="subcellular location">
    <subcellularLocation>
        <location evidence="1">Nucleus</location>
    </subcellularLocation>
</comment>
<keyword evidence="6" id="KW-0539">Nucleus</keyword>
<dbReference type="EMBL" id="JABSTR010000001">
    <property type="protein sequence ID" value="KAH9360853.1"/>
    <property type="molecule type" value="Genomic_DNA"/>
</dbReference>
<dbReference type="PANTHER" id="PTHR24381">
    <property type="entry name" value="ZINC FINGER PROTEIN"/>
    <property type="match status" value="1"/>
</dbReference>
<dbReference type="FunFam" id="3.30.160.60:FF:000065">
    <property type="entry name" value="B-cell CLL/lymphoma 6, member B"/>
    <property type="match status" value="1"/>
</dbReference>
<dbReference type="PROSITE" id="PS50157">
    <property type="entry name" value="ZINC_FINGER_C2H2_2"/>
    <property type="match status" value="2"/>
</dbReference>
<evidence type="ECO:0000256" key="3">
    <source>
        <dbReference type="ARBA" id="ARBA00022737"/>
    </source>
</evidence>
<dbReference type="GO" id="GO:0000977">
    <property type="term" value="F:RNA polymerase II transcription regulatory region sequence-specific DNA binding"/>
    <property type="evidence" value="ECO:0007669"/>
    <property type="project" value="TreeGrafter"/>
</dbReference>
<dbReference type="OrthoDB" id="40579at2759"/>
<sequence length="201" mass="22538">MLHLCRHWRIHTGEPPLPCKVRGQCYWHSTPLKVNMCRHTGGELFMCSVCSKNFKDHANFKVHQNSRYVHVTTHMGKRPYACNICNCSFTFNNTLVRTSVPTSAPTRGLPSHRKKLAQGAPVLHLRRLPAVLYSHHPGLAHQGPHGRGLLPGRSQVGRSAGAHVQTAGQWAFHCDECGKSFAHQLHLRQHVQALARAHAPR</sequence>
<evidence type="ECO:0000256" key="1">
    <source>
        <dbReference type="ARBA" id="ARBA00004123"/>
    </source>
</evidence>
<evidence type="ECO:0000256" key="2">
    <source>
        <dbReference type="ARBA" id="ARBA00022723"/>
    </source>
</evidence>
<organism evidence="9 10">
    <name type="scientific">Haemaphysalis longicornis</name>
    <name type="common">Bush tick</name>
    <dbReference type="NCBI Taxonomy" id="44386"/>
    <lineage>
        <taxon>Eukaryota</taxon>
        <taxon>Metazoa</taxon>
        <taxon>Ecdysozoa</taxon>
        <taxon>Arthropoda</taxon>
        <taxon>Chelicerata</taxon>
        <taxon>Arachnida</taxon>
        <taxon>Acari</taxon>
        <taxon>Parasitiformes</taxon>
        <taxon>Ixodida</taxon>
        <taxon>Ixodoidea</taxon>
        <taxon>Ixodidae</taxon>
        <taxon>Haemaphysalinae</taxon>
        <taxon>Haemaphysalis</taxon>
    </lineage>
</organism>
<comment type="caution">
    <text evidence="9">The sequence shown here is derived from an EMBL/GenBank/DDBJ whole genome shotgun (WGS) entry which is preliminary data.</text>
</comment>
<evidence type="ECO:0000256" key="4">
    <source>
        <dbReference type="ARBA" id="ARBA00022771"/>
    </source>
</evidence>
<dbReference type="InterPro" id="IPR013087">
    <property type="entry name" value="Znf_C2H2_type"/>
</dbReference>
<keyword evidence="3" id="KW-0677">Repeat</keyword>
<feature type="domain" description="C2H2-type" evidence="8">
    <location>
        <begin position="45"/>
        <end position="79"/>
    </location>
</feature>
<dbReference type="Proteomes" id="UP000821853">
    <property type="component" value="Chromosome 1"/>
</dbReference>
<dbReference type="SMART" id="SM00355">
    <property type="entry name" value="ZnF_C2H2"/>
    <property type="match status" value="2"/>
</dbReference>
<dbReference type="PANTHER" id="PTHR24381:SF393">
    <property type="entry name" value="CHROMATIN-LINKED ADAPTOR FOR MSL PROTEINS, ISOFORM B"/>
    <property type="match status" value="1"/>
</dbReference>
<evidence type="ECO:0000256" key="6">
    <source>
        <dbReference type="ARBA" id="ARBA00023242"/>
    </source>
</evidence>
<protein>
    <recommendedName>
        <fullName evidence="8">C2H2-type domain-containing protein</fullName>
    </recommendedName>
</protein>
<dbReference type="GO" id="GO:0005634">
    <property type="term" value="C:nucleus"/>
    <property type="evidence" value="ECO:0007669"/>
    <property type="project" value="UniProtKB-SubCell"/>
</dbReference>
<keyword evidence="2" id="KW-0479">Metal-binding</keyword>
<name>A0A9J6FD90_HAELO</name>